<keyword evidence="2" id="KW-0808">Transferase</keyword>
<dbReference type="InterPro" id="IPR036736">
    <property type="entry name" value="ACP-like_sf"/>
</dbReference>
<dbReference type="InterPro" id="IPR003447">
    <property type="entry name" value="FEMABX"/>
</dbReference>
<reference evidence="8" key="1">
    <citation type="journal article" date="2021" name="Microb. Physiol.">
        <title>Proteogenomic Insights into the Physiology of Marine, Sulfate-Reducing, Filamentous Desulfonema limicola and Desulfonema magnum.</title>
        <authorList>
            <person name="Schnaars V."/>
            <person name="Wohlbrand L."/>
            <person name="Scheve S."/>
            <person name="Hinrichs C."/>
            <person name="Reinhardt R."/>
            <person name="Rabus R."/>
        </authorList>
    </citation>
    <scope>NUCLEOTIDE SEQUENCE</scope>
    <source>
        <strain evidence="8">4be13</strain>
    </source>
</reference>
<dbReference type="Gene3D" id="3.40.630.30">
    <property type="match status" value="1"/>
</dbReference>
<evidence type="ECO:0000256" key="6">
    <source>
        <dbReference type="ARBA" id="ARBA00023316"/>
    </source>
</evidence>
<evidence type="ECO:0000256" key="1">
    <source>
        <dbReference type="ARBA" id="ARBA00009943"/>
    </source>
</evidence>
<keyword evidence="3" id="KW-0133">Cell shape</keyword>
<dbReference type="InterPro" id="IPR009081">
    <property type="entry name" value="PP-bd_ACP"/>
</dbReference>
<dbReference type="InterPro" id="IPR038740">
    <property type="entry name" value="BioF2-like_GNAT_dom"/>
</dbReference>
<dbReference type="PROSITE" id="PS50075">
    <property type="entry name" value="CARRIER"/>
    <property type="match status" value="1"/>
</dbReference>
<evidence type="ECO:0000256" key="3">
    <source>
        <dbReference type="ARBA" id="ARBA00022960"/>
    </source>
</evidence>
<evidence type="ECO:0000313" key="8">
    <source>
        <dbReference type="EMBL" id="QTA87789.1"/>
    </source>
</evidence>
<dbReference type="Pfam" id="PF13480">
    <property type="entry name" value="Acetyltransf_6"/>
    <property type="match status" value="1"/>
</dbReference>
<evidence type="ECO:0000259" key="7">
    <source>
        <dbReference type="PROSITE" id="PS50075"/>
    </source>
</evidence>
<keyword evidence="6" id="KW-0961">Cell wall biogenesis/degradation</keyword>
<evidence type="ECO:0000256" key="4">
    <source>
        <dbReference type="ARBA" id="ARBA00022984"/>
    </source>
</evidence>
<dbReference type="PANTHER" id="PTHR36174:SF1">
    <property type="entry name" value="LIPID II:GLYCINE GLYCYLTRANSFERASE"/>
    <property type="match status" value="1"/>
</dbReference>
<dbReference type="InterPro" id="IPR016181">
    <property type="entry name" value="Acyl_CoA_acyltransferase"/>
</dbReference>
<dbReference type="AlphaFoldDB" id="A0A975BML5"/>
<gene>
    <name evidence="8" type="ORF">dnm_038260</name>
</gene>
<comment type="similarity">
    <text evidence="1">Belongs to the FemABX family.</text>
</comment>
<proteinExistence type="inferred from homology"/>
<dbReference type="Gene3D" id="1.10.1200.10">
    <property type="entry name" value="ACP-like"/>
    <property type="match status" value="1"/>
</dbReference>
<keyword evidence="5" id="KW-0012">Acyltransferase</keyword>
<dbReference type="GO" id="GO:0008360">
    <property type="term" value="P:regulation of cell shape"/>
    <property type="evidence" value="ECO:0007669"/>
    <property type="project" value="UniProtKB-KW"/>
</dbReference>
<feature type="domain" description="Carrier" evidence="7">
    <location>
        <begin position="352"/>
        <end position="435"/>
    </location>
</feature>
<dbReference type="PROSITE" id="PS51191">
    <property type="entry name" value="FEMABX"/>
    <property type="match status" value="1"/>
</dbReference>
<evidence type="ECO:0000256" key="2">
    <source>
        <dbReference type="ARBA" id="ARBA00022679"/>
    </source>
</evidence>
<protein>
    <submittedName>
        <fullName evidence="8">GNAT domain-containing protein</fullName>
    </submittedName>
</protein>
<dbReference type="EMBL" id="CP061800">
    <property type="protein sequence ID" value="QTA87789.1"/>
    <property type="molecule type" value="Genomic_DNA"/>
</dbReference>
<dbReference type="SUPFAM" id="SSF47336">
    <property type="entry name" value="ACP-like"/>
    <property type="match status" value="1"/>
</dbReference>
<accession>A0A975BML5</accession>
<keyword evidence="9" id="KW-1185">Reference proteome</keyword>
<dbReference type="RefSeq" id="WP_207682834.1">
    <property type="nucleotide sequence ID" value="NZ_CP061800.1"/>
</dbReference>
<evidence type="ECO:0000256" key="5">
    <source>
        <dbReference type="ARBA" id="ARBA00023315"/>
    </source>
</evidence>
<dbReference type="InterPro" id="IPR050644">
    <property type="entry name" value="PG_Glycine_Bridge_Synth"/>
</dbReference>
<evidence type="ECO:0000313" key="9">
    <source>
        <dbReference type="Proteomes" id="UP000663722"/>
    </source>
</evidence>
<sequence length="437" mass="49955">MDYNFDLITINDKAEWNRLMGQCRKADLQQTWEYGESVNKCIEWEPVRQVIITKDQPIAMTQTLVKEIPVIGWVARMQHGPMFIEKNGQSFTQDAVNAIEFLRSHWVDGKHMILHLTPCLVPSDLPKNWAEEAEFKLSDEPLWRSIRIDLSQDSKVIHKKMKRDWKKSLRKIEKYGLRTEVCHSGQDFDFFLEKYKQATIEKGISWPSSELVQELWNEAKSVMSVVFVVKDGKRIAAMILINYASTSHCLVSWSDPQAAKFRAYNFLNWQLILHFQEQKCRWLDLGGIDPENLPGITSFKRGMGGDEYHLAGNFVATPPGYSDGLDVTDYRRGLGHVLPGLELPGHEAVGEEEVRLKVEAIVTEFIKETQSSDVLETSNISDLSLIDGGLIDSLSLISVVRILQETFDIEIEVQDMTSDNFNNVPAMAELVKHKINL</sequence>
<name>A0A975BML5_9BACT</name>
<dbReference type="GO" id="GO:0071555">
    <property type="term" value="P:cell wall organization"/>
    <property type="evidence" value="ECO:0007669"/>
    <property type="project" value="UniProtKB-KW"/>
</dbReference>
<keyword evidence="4" id="KW-0573">Peptidoglycan synthesis</keyword>
<dbReference type="GO" id="GO:0009252">
    <property type="term" value="P:peptidoglycan biosynthetic process"/>
    <property type="evidence" value="ECO:0007669"/>
    <property type="project" value="UniProtKB-KW"/>
</dbReference>
<dbReference type="PANTHER" id="PTHR36174">
    <property type="entry name" value="LIPID II:GLYCINE GLYCYLTRANSFERASE"/>
    <property type="match status" value="1"/>
</dbReference>
<dbReference type="KEGG" id="dmm:dnm_038260"/>
<dbReference type="GO" id="GO:0016755">
    <property type="term" value="F:aminoacyltransferase activity"/>
    <property type="evidence" value="ECO:0007669"/>
    <property type="project" value="InterPro"/>
</dbReference>
<dbReference type="SUPFAM" id="SSF55729">
    <property type="entry name" value="Acyl-CoA N-acyltransferases (Nat)"/>
    <property type="match status" value="2"/>
</dbReference>
<dbReference type="Proteomes" id="UP000663722">
    <property type="component" value="Chromosome"/>
</dbReference>
<organism evidence="8 9">
    <name type="scientific">Desulfonema magnum</name>
    <dbReference type="NCBI Taxonomy" id="45655"/>
    <lineage>
        <taxon>Bacteria</taxon>
        <taxon>Pseudomonadati</taxon>
        <taxon>Thermodesulfobacteriota</taxon>
        <taxon>Desulfobacteria</taxon>
        <taxon>Desulfobacterales</taxon>
        <taxon>Desulfococcaceae</taxon>
        <taxon>Desulfonema</taxon>
    </lineage>
</organism>